<dbReference type="InterPro" id="IPR029063">
    <property type="entry name" value="SAM-dependent_MTases_sf"/>
</dbReference>
<accession>A0ABW2BMT4</accession>
<comment type="similarity">
    <text evidence="1">Belongs to the methyltransferase superfamily. L-isoaspartyl/D-aspartyl protein methyltransferase family.</text>
</comment>
<evidence type="ECO:0000313" key="4">
    <source>
        <dbReference type="EMBL" id="MFC6791406.1"/>
    </source>
</evidence>
<dbReference type="PANTHER" id="PTHR11579:SF18">
    <property type="entry name" value="PROTEIN-L-ISOASPARTATE O-METHYLTRANSFERASE"/>
    <property type="match status" value="1"/>
</dbReference>
<evidence type="ECO:0000256" key="2">
    <source>
        <dbReference type="ARBA" id="ARBA00013346"/>
    </source>
</evidence>
<dbReference type="Proteomes" id="UP001596292">
    <property type="component" value="Unassembled WGS sequence"/>
</dbReference>
<protein>
    <recommendedName>
        <fullName evidence="2">Protein-L-isoaspartate O-methyltransferase</fullName>
    </recommendedName>
    <alternativeName>
        <fullName evidence="3">Protein L-isoaspartyl methyltransferase</fullName>
    </alternativeName>
</protein>
<gene>
    <name evidence="4" type="ORF">ACFQE0_18350</name>
</gene>
<dbReference type="CDD" id="cd02440">
    <property type="entry name" value="AdoMet_MTases"/>
    <property type="match status" value="1"/>
</dbReference>
<evidence type="ECO:0000256" key="1">
    <source>
        <dbReference type="ARBA" id="ARBA00005369"/>
    </source>
</evidence>
<dbReference type="Pfam" id="PF01135">
    <property type="entry name" value="PCMT"/>
    <property type="match status" value="1"/>
</dbReference>
<keyword evidence="5" id="KW-1185">Reference proteome</keyword>
<dbReference type="EMBL" id="JBHSWN010000001">
    <property type="protein sequence ID" value="MFC6791406.1"/>
    <property type="molecule type" value="Genomic_DNA"/>
</dbReference>
<evidence type="ECO:0000313" key="5">
    <source>
        <dbReference type="Proteomes" id="UP001596292"/>
    </source>
</evidence>
<name>A0ABW2BMT4_9HYPH</name>
<dbReference type="InterPro" id="IPR000682">
    <property type="entry name" value="PCMT"/>
</dbReference>
<sequence length="214" mass="22428">MSSAQDEAASIGNAAFVLALREKGLRDTAVLRAMERVPRETFAPEAYREQARRDIALPLPCGATMTAPSAVATMLSWLRVREGQRVMEIGAGSGYVTALLDRLGAGAVLSLERYRTLAEDAAARLAALPEVHVVQADALAPALPDGGFDRILVNGCVDAVPEHWLAALEPGGRLVTGLAVDGFCRVAAIAADGTQEIGPPIRLAALVPGLARIL</sequence>
<dbReference type="Gene3D" id="3.40.50.150">
    <property type="entry name" value="Vaccinia Virus protein VP39"/>
    <property type="match status" value="1"/>
</dbReference>
<proteinExistence type="inferred from homology"/>
<comment type="caution">
    <text evidence="4">The sequence shown here is derived from an EMBL/GenBank/DDBJ whole genome shotgun (WGS) entry which is preliminary data.</text>
</comment>
<dbReference type="SUPFAM" id="SSF53335">
    <property type="entry name" value="S-adenosyl-L-methionine-dependent methyltransferases"/>
    <property type="match status" value="1"/>
</dbReference>
<evidence type="ECO:0000256" key="3">
    <source>
        <dbReference type="ARBA" id="ARBA00030757"/>
    </source>
</evidence>
<organism evidence="4 5">
    <name type="scientific">Methylobacterium komagatae</name>
    <dbReference type="NCBI Taxonomy" id="374425"/>
    <lineage>
        <taxon>Bacteria</taxon>
        <taxon>Pseudomonadati</taxon>
        <taxon>Pseudomonadota</taxon>
        <taxon>Alphaproteobacteria</taxon>
        <taxon>Hyphomicrobiales</taxon>
        <taxon>Methylobacteriaceae</taxon>
        <taxon>Methylobacterium</taxon>
    </lineage>
</organism>
<dbReference type="PANTHER" id="PTHR11579">
    <property type="entry name" value="PROTEIN-L-ISOASPARTATE O-METHYLTRANSFERASE"/>
    <property type="match status" value="1"/>
</dbReference>
<reference evidence="5" key="1">
    <citation type="journal article" date="2019" name="Int. J. Syst. Evol. Microbiol.">
        <title>The Global Catalogue of Microorganisms (GCM) 10K type strain sequencing project: providing services to taxonomists for standard genome sequencing and annotation.</title>
        <authorList>
            <consortium name="The Broad Institute Genomics Platform"/>
            <consortium name="The Broad Institute Genome Sequencing Center for Infectious Disease"/>
            <person name="Wu L."/>
            <person name="Ma J."/>
        </authorList>
    </citation>
    <scope>NUCLEOTIDE SEQUENCE [LARGE SCALE GENOMIC DNA]</scope>
    <source>
        <strain evidence="5">CCUG 48316</strain>
    </source>
</reference>
<dbReference type="RefSeq" id="WP_378972249.1">
    <property type="nucleotide sequence ID" value="NZ_JBHSWN010000001.1"/>
</dbReference>